<proteinExistence type="predicted"/>
<evidence type="ECO:0000313" key="1">
    <source>
        <dbReference type="EMBL" id="KAI9910248.1"/>
    </source>
</evidence>
<dbReference type="EMBL" id="CM047585">
    <property type="protein sequence ID" value="KAI9910248.1"/>
    <property type="molecule type" value="Genomic_DNA"/>
</dbReference>
<reference evidence="1 2" key="1">
    <citation type="journal article" date="2022" name="bioRxiv">
        <title>The genome of the oomycete Peronosclerospora sorghi, a cosmopolitan pathogen of maize and sorghum, is inflated with dispersed pseudogenes.</title>
        <authorList>
            <person name="Fletcher K."/>
            <person name="Martin F."/>
            <person name="Isakeit T."/>
            <person name="Cavanaugh K."/>
            <person name="Magill C."/>
            <person name="Michelmore R."/>
        </authorList>
    </citation>
    <scope>NUCLEOTIDE SEQUENCE [LARGE SCALE GENOMIC DNA]</scope>
    <source>
        <strain evidence="1">P6</strain>
    </source>
</reference>
<evidence type="ECO:0000313" key="2">
    <source>
        <dbReference type="Proteomes" id="UP001163321"/>
    </source>
</evidence>
<comment type="caution">
    <text evidence="1">The sequence shown here is derived from an EMBL/GenBank/DDBJ whole genome shotgun (WGS) entry which is preliminary data.</text>
</comment>
<dbReference type="Proteomes" id="UP001163321">
    <property type="component" value="Chromosome 6"/>
</dbReference>
<keyword evidence="2" id="KW-1185">Reference proteome</keyword>
<protein>
    <submittedName>
        <fullName evidence="1">Uncharacterized protein</fullName>
    </submittedName>
</protein>
<accession>A0ACC0VWY8</accession>
<gene>
    <name evidence="1" type="ORF">PsorP6_011112</name>
</gene>
<organism evidence="1 2">
    <name type="scientific">Peronosclerospora sorghi</name>
    <dbReference type="NCBI Taxonomy" id="230839"/>
    <lineage>
        <taxon>Eukaryota</taxon>
        <taxon>Sar</taxon>
        <taxon>Stramenopiles</taxon>
        <taxon>Oomycota</taxon>
        <taxon>Peronosporomycetes</taxon>
        <taxon>Peronosporales</taxon>
        <taxon>Peronosporaceae</taxon>
        <taxon>Peronosclerospora</taxon>
    </lineage>
</organism>
<sequence>MCLLAGRDRCTAAFWKMLVRKDSFSPLASISSAMLDMTFQIPPQNAEGLFNLRHSSLRNAVERIFGVLKKRFPILAKGYQYPVKTQVKLVYALTAIHNFIIEHSGEDDVFFWNLNLLVGTIKENRPGTNQFLSQNDEMLQ</sequence>
<name>A0ACC0VWY8_9STRA</name>